<dbReference type="InParanoid" id="A7F4X5"/>
<reference evidence="2" key="1">
    <citation type="journal article" date="2011" name="PLoS Genet.">
        <title>Genomic analysis of the necrotrophic fungal pathogens Sclerotinia sclerotiorum and Botrytis cinerea.</title>
        <authorList>
            <person name="Amselem J."/>
            <person name="Cuomo C.A."/>
            <person name="van Kan J.A."/>
            <person name="Viaud M."/>
            <person name="Benito E.P."/>
            <person name="Couloux A."/>
            <person name="Coutinho P.M."/>
            <person name="de Vries R.P."/>
            <person name="Dyer P.S."/>
            <person name="Fillinger S."/>
            <person name="Fournier E."/>
            <person name="Gout L."/>
            <person name="Hahn M."/>
            <person name="Kohn L."/>
            <person name="Lapalu N."/>
            <person name="Plummer K.M."/>
            <person name="Pradier J.M."/>
            <person name="Quevillon E."/>
            <person name="Sharon A."/>
            <person name="Simon A."/>
            <person name="ten Have A."/>
            <person name="Tudzynski B."/>
            <person name="Tudzynski P."/>
            <person name="Wincker P."/>
            <person name="Andrew M."/>
            <person name="Anthouard V."/>
            <person name="Beever R.E."/>
            <person name="Beffa R."/>
            <person name="Benoit I."/>
            <person name="Bouzid O."/>
            <person name="Brault B."/>
            <person name="Chen Z."/>
            <person name="Choquer M."/>
            <person name="Collemare J."/>
            <person name="Cotton P."/>
            <person name="Danchin E.G."/>
            <person name="Da Silva C."/>
            <person name="Gautier A."/>
            <person name="Giraud C."/>
            <person name="Giraud T."/>
            <person name="Gonzalez C."/>
            <person name="Grossetete S."/>
            <person name="Guldener U."/>
            <person name="Henrissat B."/>
            <person name="Howlett B.J."/>
            <person name="Kodira C."/>
            <person name="Kretschmer M."/>
            <person name="Lappartient A."/>
            <person name="Leroch M."/>
            <person name="Levis C."/>
            <person name="Mauceli E."/>
            <person name="Neuveglise C."/>
            <person name="Oeser B."/>
            <person name="Pearson M."/>
            <person name="Poulain J."/>
            <person name="Poussereau N."/>
            <person name="Quesneville H."/>
            <person name="Rascle C."/>
            <person name="Schumacher J."/>
            <person name="Segurens B."/>
            <person name="Sexton A."/>
            <person name="Silva E."/>
            <person name="Sirven C."/>
            <person name="Soanes D.M."/>
            <person name="Talbot N.J."/>
            <person name="Templeton M."/>
            <person name="Yandava C."/>
            <person name="Yarden O."/>
            <person name="Zeng Q."/>
            <person name="Rollins J.A."/>
            <person name="Lebrun M.H."/>
            <person name="Dickman M."/>
        </authorList>
    </citation>
    <scope>NUCLEOTIDE SEQUENCE [LARGE SCALE GENOMIC DNA]</scope>
    <source>
        <strain evidence="2">ATCC 18683 / 1980 / Ss-1</strain>
    </source>
</reference>
<dbReference type="EMBL" id="CH476641">
    <property type="protein sequence ID" value="EDN97796.1"/>
    <property type="molecule type" value="Genomic_DNA"/>
</dbReference>
<proteinExistence type="predicted"/>
<accession>A7F4X5</accession>
<organism evidence="1 2">
    <name type="scientific">Sclerotinia sclerotiorum (strain ATCC 18683 / 1980 / Ss-1)</name>
    <name type="common">White mold</name>
    <name type="synonym">Whetzelinia sclerotiorum</name>
    <dbReference type="NCBI Taxonomy" id="665079"/>
    <lineage>
        <taxon>Eukaryota</taxon>
        <taxon>Fungi</taxon>
        <taxon>Dikarya</taxon>
        <taxon>Ascomycota</taxon>
        <taxon>Pezizomycotina</taxon>
        <taxon>Leotiomycetes</taxon>
        <taxon>Helotiales</taxon>
        <taxon>Sclerotiniaceae</taxon>
        <taxon>Sclerotinia</taxon>
    </lineage>
</organism>
<dbReference type="KEGG" id="ssl:SS1G_12650"/>
<dbReference type="HOGENOM" id="CLU_2514009_0_0_1"/>
<evidence type="ECO:0000313" key="1">
    <source>
        <dbReference type="EMBL" id="EDN97796.1"/>
    </source>
</evidence>
<dbReference type="Proteomes" id="UP000001312">
    <property type="component" value="Unassembled WGS sequence"/>
</dbReference>
<protein>
    <submittedName>
        <fullName evidence="1">Uncharacterized protein</fullName>
    </submittedName>
</protein>
<gene>
    <name evidence="1" type="ORF">SS1G_12650</name>
</gene>
<sequence length="85" mass="10129">MRATLFKLFYQMKYTYDKEADTHFKRVFFGNAGRFYAGVNEGWPAAEKGKYFDREDTEIAKDVMNNFYVTWGISEANKCTDRLWK</sequence>
<dbReference type="GeneID" id="5482726"/>
<dbReference type="RefSeq" id="XP_001586663.1">
    <property type="nucleotide sequence ID" value="XM_001586613.1"/>
</dbReference>
<name>A7F4X5_SCLS1</name>
<dbReference type="AlphaFoldDB" id="A7F4X5"/>
<keyword evidence="2" id="KW-1185">Reference proteome</keyword>
<evidence type="ECO:0000313" key="2">
    <source>
        <dbReference type="Proteomes" id="UP000001312"/>
    </source>
</evidence>